<comment type="caution">
    <text evidence="1">The sequence shown here is derived from an EMBL/GenBank/DDBJ whole genome shotgun (WGS) entry which is preliminary data.</text>
</comment>
<keyword evidence="2" id="KW-1185">Reference proteome</keyword>
<feature type="non-terminal residue" evidence="1">
    <location>
        <position position="81"/>
    </location>
</feature>
<dbReference type="AlphaFoldDB" id="A0ABD0QRK8"/>
<feature type="non-terminal residue" evidence="1">
    <location>
        <position position="1"/>
    </location>
</feature>
<accession>A0ABD0QRK8</accession>
<dbReference type="Proteomes" id="UP001529510">
    <property type="component" value="Unassembled WGS sequence"/>
</dbReference>
<proteinExistence type="predicted"/>
<evidence type="ECO:0000313" key="1">
    <source>
        <dbReference type="EMBL" id="KAL0188850.1"/>
    </source>
</evidence>
<reference evidence="1 2" key="1">
    <citation type="submission" date="2024-05" db="EMBL/GenBank/DDBJ databases">
        <title>Genome sequencing and assembly of Indian major carp, Cirrhinus mrigala (Hamilton, 1822).</title>
        <authorList>
            <person name="Mohindra V."/>
            <person name="Chowdhury L.M."/>
            <person name="Lal K."/>
            <person name="Jena J.K."/>
        </authorList>
    </citation>
    <scope>NUCLEOTIDE SEQUENCE [LARGE SCALE GENOMIC DNA]</scope>
    <source>
        <strain evidence="1">CM1030</strain>
        <tissue evidence="1">Blood</tissue>
    </source>
</reference>
<dbReference type="EMBL" id="JAMKFB020000007">
    <property type="protein sequence ID" value="KAL0188850.1"/>
    <property type="molecule type" value="Genomic_DNA"/>
</dbReference>
<organism evidence="1 2">
    <name type="scientific">Cirrhinus mrigala</name>
    <name type="common">Mrigala</name>
    <dbReference type="NCBI Taxonomy" id="683832"/>
    <lineage>
        <taxon>Eukaryota</taxon>
        <taxon>Metazoa</taxon>
        <taxon>Chordata</taxon>
        <taxon>Craniata</taxon>
        <taxon>Vertebrata</taxon>
        <taxon>Euteleostomi</taxon>
        <taxon>Actinopterygii</taxon>
        <taxon>Neopterygii</taxon>
        <taxon>Teleostei</taxon>
        <taxon>Ostariophysi</taxon>
        <taxon>Cypriniformes</taxon>
        <taxon>Cyprinidae</taxon>
        <taxon>Labeoninae</taxon>
        <taxon>Labeonini</taxon>
        <taxon>Cirrhinus</taxon>
    </lineage>
</organism>
<evidence type="ECO:0000313" key="2">
    <source>
        <dbReference type="Proteomes" id="UP001529510"/>
    </source>
</evidence>
<gene>
    <name evidence="1" type="ORF">M9458_015949</name>
</gene>
<name>A0ABD0QRK8_CIRMR</name>
<protein>
    <submittedName>
        <fullName evidence="1">Uncharacterized protein</fullName>
    </submittedName>
</protein>
<sequence length="81" mass="9055">VEGELEVVWEAATRESQRLREVVPATVAPALRSTSGQTPARIPCVEDHLSCSLPPPFTSRQNRLPHPLQRSPITKIHHLMK</sequence>